<dbReference type="EMBL" id="SRLO01000195">
    <property type="protein sequence ID" value="TNN68074.1"/>
    <property type="molecule type" value="Genomic_DNA"/>
</dbReference>
<evidence type="ECO:0000313" key="1">
    <source>
        <dbReference type="EMBL" id="TNN68074.1"/>
    </source>
</evidence>
<dbReference type="Proteomes" id="UP000314294">
    <property type="component" value="Unassembled WGS sequence"/>
</dbReference>
<organism evidence="1 2">
    <name type="scientific">Liparis tanakae</name>
    <name type="common">Tanaka's snailfish</name>
    <dbReference type="NCBI Taxonomy" id="230148"/>
    <lineage>
        <taxon>Eukaryota</taxon>
        <taxon>Metazoa</taxon>
        <taxon>Chordata</taxon>
        <taxon>Craniata</taxon>
        <taxon>Vertebrata</taxon>
        <taxon>Euteleostomi</taxon>
        <taxon>Actinopterygii</taxon>
        <taxon>Neopterygii</taxon>
        <taxon>Teleostei</taxon>
        <taxon>Neoteleostei</taxon>
        <taxon>Acanthomorphata</taxon>
        <taxon>Eupercaria</taxon>
        <taxon>Perciformes</taxon>
        <taxon>Cottioidei</taxon>
        <taxon>Cottales</taxon>
        <taxon>Liparidae</taxon>
        <taxon>Liparis</taxon>
    </lineage>
</organism>
<reference evidence="1 2" key="1">
    <citation type="submission" date="2019-03" db="EMBL/GenBank/DDBJ databases">
        <title>First draft genome of Liparis tanakae, snailfish: a comprehensive survey of snailfish specific genes.</title>
        <authorList>
            <person name="Kim W."/>
            <person name="Song I."/>
            <person name="Jeong J.-H."/>
            <person name="Kim D."/>
            <person name="Kim S."/>
            <person name="Ryu S."/>
            <person name="Song J.Y."/>
            <person name="Lee S.K."/>
        </authorList>
    </citation>
    <scope>NUCLEOTIDE SEQUENCE [LARGE SCALE GENOMIC DNA]</scope>
    <source>
        <tissue evidence="1">Muscle</tissue>
    </source>
</reference>
<comment type="caution">
    <text evidence="1">The sequence shown here is derived from an EMBL/GenBank/DDBJ whole genome shotgun (WGS) entry which is preliminary data.</text>
</comment>
<dbReference type="AlphaFoldDB" id="A0A4Z2HSU4"/>
<gene>
    <name evidence="1" type="ORF">EYF80_021719</name>
</gene>
<evidence type="ECO:0000313" key="2">
    <source>
        <dbReference type="Proteomes" id="UP000314294"/>
    </source>
</evidence>
<proteinExistence type="predicted"/>
<sequence length="86" mass="10157">MSCLLLKQLFLPEVPTKRSGLRHREAFTTNWQLPDKLKTDRLCWRRLAFTAERVHMPHEGWRPDARRERPSALVSGALWFACGFHK</sequence>
<name>A0A4Z2HSU4_9TELE</name>
<accession>A0A4Z2HSU4</accession>
<protein>
    <submittedName>
        <fullName evidence="1">Uncharacterized protein</fullName>
    </submittedName>
</protein>
<keyword evidence="2" id="KW-1185">Reference proteome</keyword>